<dbReference type="AlphaFoldDB" id="A0A1M5Z664"/>
<protein>
    <submittedName>
        <fullName evidence="1">Uncharacterized protein</fullName>
    </submittedName>
</protein>
<keyword evidence="2" id="KW-1185">Reference proteome</keyword>
<name>A0A1M5Z664_9FIRM</name>
<sequence length="67" mass="7842">MAITFIKIRCRPWPSEMPRRKSARPVISQNRKSVTAVTVFERLLWRTTRKKSYKNPAAIPRTKEDAA</sequence>
<organism evidence="1 2">
    <name type="scientific">Sporobacter termitidis DSM 10068</name>
    <dbReference type="NCBI Taxonomy" id="1123282"/>
    <lineage>
        <taxon>Bacteria</taxon>
        <taxon>Bacillati</taxon>
        <taxon>Bacillota</taxon>
        <taxon>Clostridia</taxon>
        <taxon>Eubacteriales</taxon>
        <taxon>Oscillospiraceae</taxon>
        <taxon>Sporobacter</taxon>
    </lineage>
</organism>
<reference evidence="1 2" key="1">
    <citation type="submission" date="2016-11" db="EMBL/GenBank/DDBJ databases">
        <authorList>
            <person name="Jaros S."/>
            <person name="Januszkiewicz K."/>
            <person name="Wedrychowicz H."/>
        </authorList>
    </citation>
    <scope>NUCLEOTIDE SEQUENCE [LARGE SCALE GENOMIC DNA]</scope>
    <source>
        <strain evidence="1 2">DSM 10068</strain>
    </source>
</reference>
<gene>
    <name evidence="1" type="ORF">SAMN02745823_03263</name>
</gene>
<evidence type="ECO:0000313" key="2">
    <source>
        <dbReference type="Proteomes" id="UP000183995"/>
    </source>
</evidence>
<accession>A0A1M5Z664</accession>
<evidence type="ECO:0000313" key="1">
    <source>
        <dbReference type="EMBL" id="SHI19700.1"/>
    </source>
</evidence>
<dbReference type="EMBL" id="FQXV01000014">
    <property type="protein sequence ID" value="SHI19700.1"/>
    <property type="molecule type" value="Genomic_DNA"/>
</dbReference>
<proteinExistence type="predicted"/>
<dbReference type="Proteomes" id="UP000183995">
    <property type="component" value="Unassembled WGS sequence"/>
</dbReference>